<accession>A0A1L9Q310</accession>
<organism evidence="1 2">
    <name type="scientific">Aspergillus versicolor CBS 583.65</name>
    <dbReference type="NCBI Taxonomy" id="1036611"/>
    <lineage>
        <taxon>Eukaryota</taxon>
        <taxon>Fungi</taxon>
        <taxon>Dikarya</taxon>
        <taxon>Ascomycota</taxon>
        <taxon>Pezizomycotina</taxon>
        <taxon>Eurotiomycetes</taxon>
        <taxon>Eurotiomycetidae</taxon>
        <taxon>Eurotiales</taxon>
        <taxon>Aspergillaceae</taxon>
        <taxon>Aspergillus</taxon>
        <taxon>Aspergillus subgen. Nidulantes</taxon>
    </lineage>
</organism>
<keyword evidence="2" id="KW-1185">Reference proteome</keyword>
<evidence type="ECO:0000313" key="2">
    <source>
        <dbReference type="Proteomes" id="UP000184073"/>
    </source>
</evidence>
<dbReference type="EMBL" id="KV878139">
    <property type="protein sequence ID" value="OJJ08154.1"/>
    <property type="molecule type" value="Genomic_DNA"/>
</dbReference>
<proteinExistence type="predicted"/>
<dbReference type="Proteomes" id="UP000184073">
    <property type="component" value="Unassembled WGS sequence"/>
</dbReference>
<dbReference type="GeneID" id="63729274"/>
<sequence>MTWALKGIIPSSKSGGKYLSERYRFDEVGPEKTRGVGRKQTDEFEERIKSIRDMGCPLAVR</sequence>
<protein>
    <submittedName>
        <fullName evidence="1">Uncharacterized protein</fullName>
    </submittedName>
</protein>
<dbReference type="RefSeq" id="XP_040673916.1">
    <property type="nucleotide sequence ID" value="XM_040813763.1"/>
</dbReference>
<gene>
    <name evidence="1" type="ORF">ASPVEDRAFT_47355</name>
</gene>
<dbReference type="VEuPathDB" id="FungiDB:ASPVEDRAFT_47355"/>
<name>A0A1L9Q310_ASPVE</name>
<reference evidence="2" key="1">
    <citation type="journal article" date="2017" name="Genome Biol.">
        <title>Comparative genomics reveals high biological diversity and specific adaptations in the industrially and medically important fungal genus Aspergillus.</title>
        <authorList>
            <person name="de Vries R.P."/>
            <person name="Riley R."/>
            <person name="Wiebenga A."/>
            <person name="Aguilar-Osorio G."/>
            <person name="Amillis S."/>
            <person name="Uchima C.A."/>
            <person name="Anderluh G."/>
            <person name="Asadollahi M."/>
            <person name="Askin M."/>
            <person name="Barry K."/>
            <person name="Battaglia E."/>
            <person name="Bayram O."/>
            <person name="Benocci T."/>
            <person name="Braus-Stromeyer S.A."/>
            <person name="Caldana C."/>
            <person name="Canovas D."/>
            <person name="Cerqueira G.C."/>
            <person name="Chen F."/>
            <person name="Chen W."/>
            <person name="Choi C."/>
            <person name="Clum A."/>
            <person name="Dos Santos R.A."/>
            <person name="Damasio A.R."/>
            <person name="Diallinas G."/>
            <person name="Emri T."/>
            <person name="Fekete E."/>
            <person name="Flipphi M."/>
            <person name="Freyberg S."/>
            <person name="Gallo A."/>
            <person name="Gournas C."/>
            <person name="Habgood R."/>
            <person name="Hainaut M."/>
            <person name="Harispe M.L."/>
            <person name="Henrissat B."/>
            <person name="Hilden K.S."/>
            <person name="Hope R."/>
            <person name="Hossain A."/>
            <person name="Karabika E."/>
            <person name="Karaffa L."/>
            <person name="Karanyi Z."/>
            <person name="Krasevec N."/>
            <person name="Kuo A."/>
            <person name="Kusch H."/>
            <person name="LaButti K."/>
            <person name="Lagendijk E.L."/>
            <person name="Lapidus A."/>
            <person name="Levasseur A."/>
            <person name="Lindquist E."/>
            <person name="Lipzen A."/>
            <person name="Logrieco A.F."/>
            <person name="MacCabe A."/>
            <person name="Maekelae M.R."/>
            <person name="Malavazi I."/>
            <person name="Melin P."/>
            <person name="Meyer V."/>
            <person name="Mielnichuk N."/>
            <person name="Miskei M."/>
            <person name="Molnar A.P."/>
            <person name="Mule G."/>
            <person name="Ngan C.Y."/>
            <person name="Orejas M."/>
            <person name="Orosz E."/>
            <person name="Ouedraogo J.P."/>
            <person name="Overkamp K.M."/>
            <person name="Park H.-S."/>
            <person name="Perrone G."/>
            <person name="Piumi F."/>
            <person name="Punt P.J."/>
            <person name="Ram A.F."/>
            <person name="Ramon A."/>
            <person name="Rauscher S."/>
            <person name="Record E."/>
            <person name="Riano-Pachon D.M."/>
            <person name="Robert V."/>
            <person name="Roehrig J."/>
            <person name="Ruller R."/>
            <person name="Salamov A."/>
            <person name="Salih N.S."/>
            <person name="Samson R.A."/>
            <person name="Sandor E."/>
            <person name="Sanguinetti M."/>
            <person name="Schuetze T."/>
            <person name="Sepcic K."/>
            <person name="Shelest E."/>
            <person name="Sherlock G."/>
            <person name="Sophianopoulou V."/>
            <person name="Squina F.M."/>
            <person name="Sun H."/>
            <person name="Susca A."/>
            <person name="Todd R.B."/>
            <person name="Tsang A."/>
            <person name="Unkles S.E."/>
            <person name="van de Wiele N."/>
            <person name="van Rossen-Uffink D."/>
            <person name="Oliveira J.V."/>
            <person name="Vesth T.C."/>
            <person name="Visser J."/>
            <person name="Yu J.-H."/>
            <person name="Zhou M."/>
            <person name="Andersen M.R."/>
            <person name="Archer D.B."/>
            <person name="Baker S.E."/>
            <person name="Benoit I."/>
            <person name="Brakhage A.A."/>
            <person name="Braus G.H."/>
            <person name="Fischer R."/>
            <person name="Frisvad J.C."/>
            <person name="Goldman G.H."/>
            <person name="Houbraken J."/>
            <person name="Oakley B."/>
            <person name="Pocsi I."/>
            <person name="Scazzocchio C."/>
            <person name="Seiboth B."/>
            <person name="vanKuyk P.A."/>
            <person name="Wortman J."/>
            <person name="Dyer P.S."/>
            <person name="Grigoriev I.V."/>
        </authorList>
    </citation>
    <scope>NUCLEOTIDE SEQUENCE [LARGE SCALE GENOMIC DNA]</scope>
    <source>
        <strain evidence="2">CBS 583.65</strain>
    </source>
</reference>
<evidence type="ECO:0000313" key="1">
    <source>
        <dbReference type="EMBL" id="OJJ08154.1"/>
    </source>
</evidence>
<dbReference type="AlphaFoldDB" id="A0A1L9Q310"/>